<dbReference type="InterPro" id="IPR016283">
    <property type="entry name" value="Glyco_hydro_19"/>
</dbReference>
<feature type="disulfide bond" evidence="12">
    <location>
        <begin position="93"/>
        <end position="142"/>
    </location>
</feature>
<dbReference type="RefSeq" id="XP_022722047.1">
    <property type="nucleotide sequence ID" value="XM_022866312.1"/>
</dbReference>
<dbReference type="PROSITE" id="PS00773">
    <property type="entry name" value="CHITINASE_19_1"/>
    <property type="match status" value="1"/>
</dbReference>
<name>A0A6P5X2U0_DURZI</name>
<keyword evidence="4 13" id="KW-0147">Chitin-binding</keyword>
<evidence type="ECO:0000313" key="17">
    <source>
        <dbReference type="RefSeq" id="XP_022722047.1"/>
    </source>
</evidence>
<dbReference type="CDD" id="cd00035">
    <property type="entry name" value="ChtBD1"/>
    <property type="match status" value="1"/>
</dbReference>
<keyword evidence="9" id="KW-0326">Glycosidase</keyword>
<dbReference type="KEGG" id="dzi:111279293"/>
<feature type="chain" id="PRO_5028335357" description="chitinase" evidence="14">
    <location>
        <begin position="26"/>
        <end position="272"/>
    </location>
</feature>
<evidence type="ECO:0000256" key="6">
    <source>
        <dbReference type="ARBA" id="ARBA00023024"/>
    </source>
</evidence>
<accession>A0A6P5X2U0</accession>
<feature type="signal peptide" evidence="14">
    <location>
        <begin position="1"/>
        <end position="25"/>
    </location>
</feature>
<evidence type="ECO:0000313" key="16">
    <source>
        <dbReference type="Proteomes" id="UP000515121"/>
    </source>
</evidence>
<dbReference type="SUPFAM" id="SSF53955">
    <property type="entry name" value="Lysozyme-like"/>
    <property type="match status" value="1"/>
</dbReference>
<keyword evidence="5" id="KW-0378">Hydrolase</keyword>
<keyword evidence="6" id="KW-0146">Chitin degradation</keyword>
<dbReference type="InterPro" id="IPR001002">
    <property type="entry name" value="Chitin-bd_1"/>
</dbReference>
<evidence type="ECO:0000256" key="7">
    <source>
        <dbReference type="ARBA" id="ARBA00023157"/>
    </source>
</evidence>
<reference evidence="17" key="1">
    <citation type="submission" date="2025-08" db="UniProtKB">
        <authorList>
            <consortium name="RefSeq"/>
        </authorList>
    </citation>
    <scope>IDENTIFICATION</scope>
    <source>
        <tissue evidence="17">Fruit stalk</tissue>
    </source>
</reference>
<dbReference type="PIRSF" id="PIRSF001060">
    <property type="entry name" value="Endochitinase"/>
    <property type="match status" value="1"/>
</dbReference>
<dbReference type="Gene3D" id="3.30.60.10">
    <property type="entry name" value="Endochitinase-like"/>
    <property type="match status" value="1"/>
</dbReference>
<dbReference type="GO" id="GO:0008843">
    <property type="term" value="F:endochitinase activity"/>
    <property type="evidence" value="ECO:0007669"/>
    <property type="project" value="UniProtKB-EC"/>
</dbReference>
<evidence type="ECO:0000256" key="13">
    <source>
        <dbReference type="PROSITE-ProRule" id="PRU00261"/>
    </source>
</evidence>
<organism evidence="16 17">
    <name type="scientific">Durio zibethinus</name>
    <name type="common">Durian</name>
    <dbReference type="NCBI Taxonomy" id="66656"/>
    <lineage>
        <taxon>Eukaryota</taxon>
        <taxon>Viridiplantae</taxon>
        <taxon>Streptophyta</taxon>
        <taxon>Embryophyta</taxon>
        <taxon>Tracheophyta</taxon>
        <taxon>Spermatophyta</taxon>
        <taxon>Magnoliopsida</taxon>
        <taxon>eudicotyledons</taxon>
        <taxon>Gunneridae</taxon>
        <taxon>Pentapetalae</taxon>
        <taxon>rosids</taxon>
        <taxon>malvids</taxon>
        <taxon>Malvales</taxon>
        <taxon>Malvaceae</taxon>
        <taxon>Helicteroideae</taxon>
        <taxon>Durio</taxon>
    </lineage>
</organism>
<keyword evidence="16" id="KW-1185">Reference proteome</keyword>
<dbReference type="SUPFAM" id="SSF57016">
    <property type="entry name" value="Plant lectins/antimicrobial peptides"/>
    <property type="match status" value="1"/>
</dbReference>
<comment type="similarity">
    <text evidence="2">Belongs to the glycosyl hydrolase 19 family. Chitinase class I subfamily.</text>
</comment>
<evidence type="ECO:0000256" key="11">
    <source>
        <dbReference type="PIRSR" id="PIRSR001060-1"/>
    </source>
</evidence>
<dbReference type="AlphaFoldDB" id="A0A6P5X2U0"/>
<dbReference type="GeneID" id="111279293"/>
<comment type="catalytic activity">
    <reaction evidence="1">
        <text>Random endo-hydrolysis of N-acetyl-beta-D-glucosaminide (1-&gt;4)-beta-linkages in chitin and chitodextrins.</text>
        <dbReference type="EC" id="3.2.1.14"/>
    </reaction>
</comment>
<feature type="disulfide bond" evidence="12">
    <location>
        <begin position="154"/>
        <end position="162"/>
    </location>
</feature>
<feature type="active site" description="Proton donor" evidence="11">
    <location>
        <position position="137"/>
    </location>
</feature>
<protein>
    <recommendedName>
        <fullName evidence="3">chitinase</fullName>
        <ecNumber evidence="3">3.2.1.14</ecNumber>
    </recommendedName>
</protein>
<keyword evidence="8" id="KW-0119">Carbohydrate metabolism</keyword>
<dbReference type="Gene3D" id="3.30.20.10">
    <property type="entry name" value="Endochitinase, domain 2"/>
    <property type="match status" value="1"/>
</dbReference>
<dbReference type="InterPro" id="IPR023346">
    <property type="entry name" value="Lysozyme-like_dom_sf"/>
</dbReference>
<feature type="disulfide bond" evidence="12 13">
    <location>
        <begin position="35"/>
        <end position="47"/>
    </location>
</feature>
<dbReference type="Pfam" id="PF00182">
    <property type="entry name" value="Glyco_hydro_19"/>
    <property type="match status" value="2"/>
</dbReference>
<dbReference type="EC" id="3.2.1.14" evidence="3"/>
<dbReference type="InterPro" id="IPR018371">
    <property type="entry name" value="Chitin-binding_1_CS"/>
</dbReference>
<evidence type="ECO:0000256" key="14">
    <source>
        <dbReference type="SAM" id="SignalP"/>
    </source>
</evidence>
<dbReference type="GO" id="GO:0008061">
    <property type="term" value="F:chitin binding"/>
    <property type="evidence" value="ECO:0007669"/>
    <property type="project" value="UniProtKB-UniRule"/>
</dbReference>
<dbReference type="GO" id="GO:0006032">
    <property type="term" value="P:chitin catabolic process"/>
    <property type="evidence" value="ECO:0007669"/>
    <property type="project" value="UniProtKB-KW"/>
</dbReference>
<dbReference type="PANTHER" id="PTHR22595:SF197">
    <property type="entry name" value="CHITINASE FAMILY PROTEIN"/>
    <property type="match status" value="1"/>
</dbReference>
<evidence type="ECO:0000256" key="3">
    <source>
        <dbReference type="ARBA" id="ARBA00012729"/>
    </source>
</evidence>
<dbReference type="OrthoDB" id="5985073at2759"/>
<dbReference type="InterPro" id="IPR036861">
    <property type="entry name" value="Endochitinase-like_sf"/>
</dbReference>
<evidence type="ECO:0000256" key="1">
    <source>
        <dbReference type="ARBA" id="ARBA00000822"/>
    </source>
</evidence>
<sequence length="272" mass="29225">MESLTIRKNLLASVVVGILAAAALPQNPLAQNCGCAPNLCCSQYGYCGLGNDYCGTGCKEGPCFSNSPSGVPVATIVSPEFFGGIINQASADCVGKRFYSRQAFLNALDSFPDFGKLGSDVDSKREIAAFFAHATHETEHFCFTEENDKSNSYCESSSEYPCAPGKSYYGRGPIQLTGNINYGKARNALGLDLLNNPEMVATDPVVSFKTALWYWMNAVHSVVSQGFGETIKAINGPGECGGQEPEKVQRRIGFYTDYCRQFGVDPGSNLSC</sequence>
<dbReference type="PANTHER" id="PTHR22595">
    <property type="entry name" value="CHITINASE-RELATED"/>
    <property type="match status" value="1"/>
</dbReference>
<dbReference type="Proteomes" id="UP000515121">
    <property type="component" value="Unplaced"/>
</dbReference>
<keyword evidence="10" id="KW-0624">Polysaccharide degradation</keyword>
<dbReference type="GO" id="GO:0000272">
    <property type="term" value="P:polysaccharide catabolic process"/>
    <property type="evidence" value="ECO:0007669"/>
    <property type="project" value="UniProtKB-KW"/>
</dbReference>
<dbReference type="FunFam" id="3.30.20.10:FF:000001">
    <property type="entry name" value="Endochitinase (Chitinase)"/>
    <property type="match status" value="1"/>
</dbReference>
<dbReference type="Gene3D" id="1.10.530.10">
    <property type="match status" value="1"/>
</dbReference>
<dbReference type="FunFam" id="3.30.60.10:FF:000003">
    <property type="entry name" value="Class IV chitinase"/>
    <property type="match status" value="1"/>
</dbReference>
<proteinExistence type="inferred from homology"/>
<evidence type="ECO:0000256" key="9">
    <source>
        <dbReference type="ARBA" id="ARBA00023295"/>
    </source>
</evidence>
<evidence type="ECO:0000256" key="12">
    <source>
        <dbReference type="PIRSR" id="PIRSR001060-2"/>
    </source>
</evidence>
<keyword evidence="14" id="KW-0732">Signal</keyword>
<comment type="caution">
    <text evidence="13">Lacks conserved residue(s) required for the propagation of feature annotation.</text>
</comment>
<feature type="domain" description="Chitin-binding type-1" evidence="15">
    <location>
        <begin position="30"/>
        <end position="65"/>
    </location>
</feature>
<dbReference type="PROSITE" id="PS00774">
    <property type="entry name" value="CHITINASE_19_2"/>
    <property type="match status" value="1"/>
</dbReference>
<evidence type="ECO:0000256" key="2">
    <source>
        <dbReference type="ARBA" id="ARBA00009373"/>
    </source>
</evidence>
<gene>
    <name evidence="17" type="primary">LOC111279293</name>
</gene>
<dbReference type="InterPro" id="IPR000726">
    <property type="entry name" value="Glyco_hydro_19_cat"/>
</dbReference>
<feature type="disulfide bond" evidence="12 13">
    <location>
        <begin position="40"/>
        <end position="54"/>
    </location>
</feature>
<dbReference type="PROSITE" id="PS50941">
    <property type="entry name" value="CHIT_BIND_I_2"/>
    <property type="match status" value="1"/>
</dbReference>
<evidence type="ECO:0000256" key="10">
    <source>
        <dbReference type="ARBA" id="ARBA00023326"/>
    </source>
</evidence>
<dbReference type="PROSITE" id="PS00026">
    <property type="entry name" value="CHIT_BIND_I_1"/>
    <property type="match status" value="1"/>
</dbReference>
<dbReference type="GO" id="GO:0016998">
    <property type="term" value="P:cell wall macromolecule catabolic process"/>
    <property type="evidence" value="ECO:0007669"/>
    <property type="project" value="InterPro"/>
</dbReference>
<evidence type="ECO:0000256" key="8">
    <source>
        <dbReference type="ARBA" id="ARBA00023277"/>
    </source>
</evidence>
<feature type="disulfide bond" evidence="12">
    <location>
        <begin position="240"/>
        <end position="272"/>
    </location>
</feature>
<evidence type="ECO:0000256" key="5">
    <source>
        <dbReference type="ARBA" id="ARBA00022801"/>
    </source>
</evidence>
<keyword evidence="7 12" id="KW-1015">Disulfide bond</keyword>
<dbReference type="CDD" id="cd00325">
    <property type="entry name" value="chitinase_GH19"/>
    <property type="match status" value="1"/>
</dbReference>
<evidence type="ECO:0000256" key="4">
    <source>
        <dbReference type="ARBA" id="ARBA00022669"/>
    </source>
</evidence>
<dbReference type="SMART" id="SM00270">
    <property type="entry name" value="ChtBD1"/>
    <property type="match status" value="1"/>
</dbReference>
<evidence type="ECO:0000259" key="15">
    <source>
        <dbReference type="PROSITE" id="PS50941"/>
    </source>
</evidence>
<dbReference type="Pfam" id="PF00187">
    <property type="entry name" value="Chitin_bind_1"/>
    <property type="match status" value="1"/>
</dbReference>